<evidence type="ECO:0000256" key="9">
    <source>
        <dbReference type="SAM" id="MobiDB-lite"/>
    </source>
</evidence>
<dbReference type="Proteomes" id="UP000030748">
    <property type="component" value="Unassembled WGS sequence"/>
</dbReference>
<evidence type="ECO:0000313" key="12">
    <source>
        <dbReference type="Proteomes" id="UP000030748"/>
    </source>
</evidence>
<keyword evidence="6" id="KW-0653">Protein transport</keyword>
<evidence type="ECO:0000256" key="2">
    <source>
        <dbReference type="ARBA" id="ARBA00005484"/>
    </source>
</evidence>
<dbReference type="Pfam" id="PF03169">
    <property type="entry name" value="OPT"/>
    <property type="match status" value="2"/>
</dbReference>
<evidence type="ECO:0000313" key="11">
    <source>
        <dbReference type="EMBL" id="EYU36438.1"/>
    </source>
</evidence>
<keyword evidence="4 10" id="KW-0812">Transmembrane</keyword>
<evidence type="ECO:0000256" key="3">
    <source>
        <dbReference type="ARBA" id="ARBA00022448"/>
    </source>
</evidence>
<keyword evidence="8 10" id="KW-0472">Membrane</keyword>
<sequence length="681" mass="76774">MEVETPPPPKPSKNDDVQRTAAGDEAAGDEISPIEQVRLTVPVTDDPNLPVWTFRMWILGLISCVTLSFLNQFLSYRREPLIITQITVIVASLPIGRFMAAVLPTTIWTVRIPGFGPQQFSLNPGPFNIKEHVLISIFANAGSAFGNGPAYAVMIVDIIIAFYRRKISFLAGWLLIITTQVMGYGWAGLTRKYVVEPAHMWWPSNLVLISLFRALHEKEDKDDIILLENGAHDSTNKKPQMSRSKFFIIALTCSFLWAIFPGYLFQTLQSISWICWIFPHSVTAHQIGSGLNGLGVGAFTLDWSVVASFLFSPLISPFFAIANIFVGYFTIIEIYERFRASSKGKQDIHTKLMKNYRDIPSWWFYVLLAVTVMVSLSLCIFLKKEVQMPVWALLLAAFIAFVFTLPISIITATTNQTPGLNIITEYFMGLVYPGRPIANVCFKVYGYMSMTQAVAFLSDFKLGHYMKIPPRSMFLVQFVGTMIAGTVNMAVAWWLLHSIDNICHPEKFSNSPWTCTNDHVFYDASVIWGLVSPKRIFGTEGNYSALNWFFLAGLLGPVLVWGLHKAYPKYTWIPLINLPVLLGATAAMPPATSLNFNAWILVGTVFNFFVFRYRKKWWQRYNYILSAALDAGVAFMTVLLYFTVGITNKQISWWGNNDFEHCDYATCPTAKGISVDKCPVF</sequence>
<feature type="transmembrane region" description="Helical" evidence="10">
    <location>
        <begin position="389"/>
        <end position="410"/>
    </location>
</feature>
<dbReference type="PANTHER" id="PTHR22601">
    <property type="entry name" value="ISP4 LIKE PROTEIN"/>
    <property type="match status" value="1"/>
</dbReference>
<evidence type="ECO:0000256" key="1">
    <source>
        <dbReference type="ARBA" id="ARBA00004141"/>
    </source>
</evidence>
<dbReference type="AlphaFoldDB" id="A0A022R9P4"/>
<evidence type="ECO:0000256" key="7">
    <source>
        <dbReference type="ARBA" id="ARBA00022989"/>
    </source>
</evidence>
<dbReference type="NCBIfam" id="TIGR00728">
    <property type="entry name" value="OPT_sfam"/>
    <property type="match status" value="2"/>
</dbReference>
<name>A0A022R9P4_ERYGU</name>
<feature type="transmembrane region" description="Helical" evidence="10">
    <location>
        <begin position="86"/>
        <end position="112"/>
    </location>
</feature>
<feature type="transmembrane region" description="Helical" evidence="10">
    <location>
        <begin position="199"/>
        <end position="215"/>
    </location>
</feature>
<dbReference type="eggNOG" id="KOG2262">
    <property type="taxonomic scope" value="Eukaryota"/>
</dbReference>
<dbReference type="EMBL" id="KI630592">
    <property type="protein sequence ID" value="EYU36438.1"/>
    <property type="molecule type" value="Genomic_DNA"/>
</dbReference>
<evidence type="ECO:0000256" key="5">
    <source>
        <dbReference type="ARBA" id="ARBA00022856"/>
    </source>
</evidence>
<evidence type="ECO:0000256" key="4">
    <source>
        <dbReference type="ARBA" id="ARBA00022692"/>
    </source>
</evidence>
<feature type="transmembrane region" description="Helical" evidence="10">
    <location>
        <begin position="132"/>
        <end position="160"/>
    </location>
</feature>
<feature type="transmembrane region" description="Helical" evidence="10">
    <location>
        <begin position="314"/>
        <end position="335"/>
    </location>
</feature>
<dbReference type="GO" id="GO:0015031">
    <property type="term" value="P:protein transport"/>
    <property type="evidence" value="ECO:0007669"/>
    <property type="project" value="UniProtKB-KW"/>
</dbReference>
<keyword evidence="5" id="KW-0571">Peptide transport</keyword>
<gene>
    <name evidence="11" type="ORF">MIMGU_mgv1a023798mg</name>
</gene>
<feature type="transmembrane region" description="Helical" evidence="10">
    <location>
        <begin position="594"/>
        <end position="611"/>
    </location>
</feature>
<feature type="transmembrane region" description="Helical" evidence="10">
    <location>
        <begin position="167"/>
        <end position="187"/>
    </location>
</feature>
<feature type="region of interest" description="Disordered" evidence="9">
    <location>
        <begin position="1"/>
        <end position="27"/>
    </location>
</feature>
<keyword evidence="12" id="KW-1185">Reference proteome</keyword>
<dbReference type="GO" id="GO:0035673">
    <property type="term" value="F:oligopeptide transmembrane transporter activity"/>
    <property type="evidence" value="ECO:0000318"/>
    <property type="project" value="GO_Central"/>
</dbReference>
<comment type="similarity">
    <text evidence="2">Belongs to the oligopeptide OPT transporter (TC 2.A.67.1) family.</text>
</comment>
<protein>
    <submittedName>
        <fullName evidence="11">Uncharacterized protein</fullName>
    </submittedName>
</protein>
<feature type="compositionally biased region" description="Pro residues" evidence="9">
    <location>
        <begin position="1"/>
        <end position="11"/>
    </location>
</feature>
<dbReference type="InterPro" id="IPR004648">
    <property type="entry name" value="Oligpept_transpt"/>
</dbReference>
<feature type="transmembrane region" description="Helical" evidence="10">
    <location>
        <begin position="246"/>
        <end position="264"/>
    </location>
</feature>
<evidence type="ECO:0000256" key="6">
    <source>
        <dbReference type="ARBA" id="ARBA00022927"/>
    </source>
</evidence>
<dbReference type="GO" id="GO:0005886">
    <property type="term" value="C:plasma membrane"/>
    <property type="evidence" value="ECO:0000318"/>
    <property type="project" value="GO_Central"/>
</dbReference>
<evidence type="ECO:0000256" key="10">
    <source>
        <dbReference type="SAM" id="Phobius"/>
    </source>
</evidence>
<organism evidence="11 12">
    <name type="scientific">Erythranthe guttata</name>
    <name type="common">Yellow monkey flower</name>
    <name type="synonym">Mimulus guttatus</name>
    <dbReference type="NCBI Taxonomy" id="4155"/>
    <lineage>
        <taxon>Eukaryota</taxon>
        <taxon>Viridiplantae</taxon>
        <taxon>Streptophyta</taxon>
        <taxon>Embryophyta</taxon>
        <taxon>Tracheophyta</taxon>
        <taxon>Spermatophyta</taxon>
        <taxon>Magnoliopsida</taxon>
        <taxon>eudicotyledons</taxon>
        <taxon>Gunneridae</taxon>
        <taxon>Pentapetalae</taxon>
        <taxon>asterids</taxon>
        <taxon>lamiids</taxon>
        <taxon>Lamiales</taxon>
        <taxon>Phrymaceae</taxon>
        <taxon>Erythranthe</taxon>
    </lineage>
</organism>
<reference evidence="11 12" key="1">
    <citation type="journal article" date="2013" name="Proc. Natl. Acad. Sci. U.S.A.">
        <title>Fine-scale variation in meiotic recombination in Mimulus inferred from population shotgun sequencing.</title>
        <authorList>
            <person name="Hellsten U."/>
            <person name="Wright K.M."/>
            <person name="Jenkins J."/>
            <person name="Shu S."/>
            <person name="Yuan Y."/>
            <person name="Wessler S.R."/>
            <person name="Schmutz J."/>
            <person name="Willis J.H."/>
            <person name="Rokhsar D.S."/>
        </authorList>
    </citation>
    <scope>NUCLEOTIDE SEQUENCE [LARGE SCALE GENOMIC DNA]</scope>
    <source>
        <strain evidence="12">cv. DUN x IM62</strain>
    </source>
</reference>
<comment type="subcellular location">
    <subcellularLocation>
        <location evidence="1">Membrane</location>
        <topology evidence="1">Multi-pass membrane protein</topology>
    </subcellularLocation>
</comment>
<proteinExistence type="inferred from homology"/>
<evidence type="ECO:0000256" key="8">
    <source>
        <dbReference type="ARBA" id="ARBA00023136"/>
    </source>
</evidence>
<accession>A0A022R9P4</accession>
<dbReference type="InterPro" id="IPR004813">
    <property type="entry name" value="OPT"/>
</dbReference>
<feature type="transmembrane region" description="Helical" evidence="10">
    <location>
        <begin position="545"/>
        <end position="563"/>
    </location>
</feature>
<feature type="transmembrane region" description="Helical" evidence="10">
    <location>
        <begin position="474"/>
        <end position="496"/>
    </location>
</feature>
<feature type="transmembrane region" description="Helical" evidence="10">
    <location>
        <begin position="570"/>
        <end position="588"/>
    </location>
</feature>
<feature type="transmembrane region" description="Helical" evidence="10">
    <location>
        <begin position="54"/>
        <end position="74"/>
    </location>
</feature>
<feature type="transmembrane region" description="Helical" evidence="10">
    <location>
        <begin position="623"/>
        <end position="644"/>
    </location>
</feature>
<feature type="transmembrane region" description="Helical" evidence="10">
    <location>
        <begin position="362"/>
        <end position="383"/>
    </location>
</feature>
<keyword evidence="7 10" id="KW-1133">Transmembrane helix</keyword>
<keyword evidence="3" id="KW-0813">Transport</keyword>